<evidence type="ECO:0000256" key="4">
    <source>
        <dbReference type="ARBA" id="ARBA00022722"/>
    </source>
</evidence>
<feature type="compositionally biased region" description="Basic and acidic residues" evidence="8">
    <location>
        <begin position="29"/>
        <end position="42"/>
    </location>
</feature>
<dbReference type="PANTHER" id="PTHR37984">
    <property type="entry name" value="PROTEIN CBG26694"/>
    <property type="match status" value="1"/>
</dbReference>
<dbReference type="GO" id="GO:0003964">
    <property type="term" value="F:RNA-directed DNA polymerase activity"/>
    <property type="evidence" value="ECO:0007669"/>
    <property type="project" value="UniProtKB-KW"/>
</dbReference>
<evidence type="ECO:0000259" key="10">
    <source>
        <dbReference type="Pfam" id="PF17917"/>
    </source>
</evidence>
<evidence type="ECO:0000256" key="8">
    <source>
        <dbReference type="SAM" id="MobiDB-lite"/>
    </source>
</evidence>
<dbReference type="InterPro" id="IPR041373">
    <property type="entry name" value="RT_RNaseH"/>
</dbReference>
<evidence type="ECO:0000313" key="12">
    <source>
        <dbReference type="EMBL" id="GJT63065.1"/>
    </source>
</evidence>
<dbReference type="EMBL" id="BQNB010017428">
    <property type="protein sequence ID" value="GJT63065.1"/>
    <property type="molecule type" value="Genomic_DNA"/>
</dbReference>
<gene>
    <name evidence="12" type="ORF">Tco_1006598</name>
</gene>
<dbReference type="Pfam" id="PF17917">
    <property type="entry name" value="RT_RNaseH"/>
    <property type="match status" value="1"/>
</dbReference>
<dbReference type="Pfam" id="PF00078">
    <property type="entry name" value="RVT_1"/>
    <property type="match status" value="1"/>
</dbReference>
<feature type="domain" description="Integrase zinc-binding" evidence="11">
    <location>
        <begin position="838"/>
        <end position="892"/>
    </location>
</feature>
<dbReference type="InterPro" id="IPR041588">
    <property type="entry name" value="Integrase_H2C2"/>
</dbReference>
<keyword evidence="6" id="KW-0378">Hydrolase</keyword>
<keyword evidence="3" id="KW-0548">Nucleotidyltransferase</keyword>
<dbReference type="Gene3D" id="3.10.10.10">
    <property type="entry name" value="HIV Type 1 Reverse Transcriptase, subunit A, domain 1"/>
    <property type="match status" value="1"/>
</dbReference>
<evidence type="ECO:0000256" key="5">
    <source>
        <dbReference type="ARBA" id="ARBA00022759"/>
    </source>
</evidence>
<dbReference type="SUPFAM" id="SSF50630">
    <property type="entry name" value="Acid proteases"/>
    <property type="match status" value="1"/>
</dbReference>
<dbReference type="CDD" id="cd09274">
    <property type="entry name" value="RNase_HI_RT_Ty3"/>
    <property type="match status" value="1"/>
</dbReference>
<keyword evidence="5" id="KW-0255">Endonuclease</keyword>
<dbReference type="InterPro" id="IPR050951">
    <property type="entry name" value="Retrovirus_Pol_polyprotein"/>
</dbReference>
<sequence>MGEMKAITTRSGVACEGPSIPTNPSPKTVVERETEETTDKEQSNFQGSTAHILQPVNPIPIPEPDVPKTLPKPNIPYPSRHNDQKSHDKASNQMEKIFQIFQDLRFDISFADALLLMPRFAPTIKRMDVCHALVDLGASINLMPLSFWKKLSLPELTPTRMTLELADLSITHPKGLTEDVFVKVGKFHFPTDFIVVDFEADPRVPLILGRSFLRIGRALIDVYGEEITLRVDNEAFCMRIEAYLKNDSISPEIDHADCDPGEDICLIEKLASGIRVKRFTVSLGICLLGRKDKLPVIIAKGLKDDEKEALLKDDYKPTVQSQRRVNPKIHEVIKKEVLKLLDAGMIYPISDSPWVSPVHCVPKKGGITVVANEENELIPTRLVIGWRVCIDYRKLNEATRKDHFPLPFMDQMLERLAGNEFYCFLDGFSGYFQIPIDPQDQEKTTFTCPYGTFAYRRMPFGLCNAPGTFQRCMMAIFHDMIEKTMEVFMDDFSVFGDSFDSCLSNLEKMLKRCEDTNLVLNWEKCHFMCREGIVLGHKILKSGIEVDRAKVDVIAKLPHPTTVKGVRSFLGHAGFYRRFIQDFSKIARPMTHLLEKETPFVFSKDCIDAFETLKKKLTEAPILVVPDWNLPFELMCDASDFAIGAVLGQRKMKHFQPIHYASKTMTEAQIHYTTTEKEMLAVVYAFEKFRPYLVLSKSIVYTDHSALKYLMNKQDAKPRLLRWVLLLQEFDITICDKKGSENLTADHLSRLKNPHNDVLENKDINENFPLETLGVISSGSTPWFADYANFHAENFIIKGMTTQQKKKFFKDVKHYFWDDPYIFHIYAYQIIRRCVHGQEANDILKACHEGPTGGHHNANLTARKVFDAGYFWPTIYRDAHTMIKSCDTCQRQGKISQRDEMPQNAIQVCEIFDVWAFKTSIGCTPYKLVYEKSCHLPIELEHKVYWALKHANFDLKTAGDHRKLQLNELNELRDQAYENSLIYKERTKKRHDSKIKNRIFNVGD</sequence>
<reference evidence="12" key="2">
    <citation type="submission" date="2022-01" db="EMBL/GenBank/DDBJ databases">
        <authorList>
            <person name="Yamashiro T."/>
            <person name="Shiraishi A."/>
            <person name="Satake H."/>
            <person name="Nakayama K."/>
        </authorList>
    </citation>
    <scope>NUCLEOTIDE SEQUENCE</scope>
</reference>
<accession>A0ABQ5FI60</accession>
<evidence type="ECO:0000259" key="9">
    <source>
        <dbReference type="Pfam" id="PF00078"/>
    </source>
</evidence>
<dbReference type="InterPro" id="IPR043502">
    <property type="entry name" value="DNA/RNA_pol_sf"/>
</dbReference>
<evidence type="ECO:0000256" key="6">
    <source>
        <dbReference type="ARBA" id="ARBA00022801"/>
    </source>
</evidence>
<protein>
    <recommendedName>
        <fullName evidence="1">RNA-directed DNA polymerase</fullName>
        <ecNumber evidence="1">2.7.7.49</ecNumber>
    </recommendedName>
</protein>
<keyword evidence="4" id="KW-0540">Nuclease</keyword>
<dbReference type="InterPro" id="IPR021109">
    <property type="entry name" value="Peptidase_aspartic_dom_sf"/>
</dbReference>
<dbReference type="Proteomes" id="UP001151760">
    <property type="component" value="Unassembled WGS sequence"/>
</dbReference>
<dbReference type="CDD" id="cd00303">
    <property type="entry name" value="retropepsin_like"/>
    <property type="match status" value="1"/>
</dbReference>
<comment type="caution">
    <text evidence="12">The sequence shown here is derived from an EMBL/GenBank/DDBJ whole genome shotgun (WGS) entry which is preliminary data.</text>
</comment>
<dbReference type="Gene3D" id="1.10.340.70">
    <property type="match status" value="1"/>
</dbReference>
<keyword evidence="2" id="KW-0808">Transferase</keyword>
<evidence type="ECO:0000256" key="3">
    <source>
        <dbReference type="ARBA" id="ARBA00022695"/>
    </source>
</evidence>
<dbReference type="Gene3D" id="3.30.70.270">
    <property type="match status" value="2"/>
</dbReference>
<dbReference type="CDD" id="cd01647">
    <property type="entry name" value="RT_LTR"/>
    <property type="match status" value="1"/>
</dbReference>
<dbReference type="InterPro" id="IPR043128">
    <property type="entry name" value="Rev_trsase/Diguanyl_cyclase"/>
</dbReference>
<proteinExistence type="predicted"/>
<dbReference type="InterPro" id="IPR000477">
    <property type="entry name" value="RT_dom"/>
</dbReference>
<feature type="domain" description="Reverse transcriptase RNase H-like" evidence="10">
    <location>
        <begin position="627"/>
        <end position="730"/>
    </location>
</feature>
<keyword evidence="13" id="KW-1185">Reference proteome</keyword>
<evidence type="ECO:0000259" key="11">
    <source>
        <dbReference type="Pfam" id="PF17921"/>
    </source>
</evidence>
<dbReference type="SUPFAM" id="SSF56672">
    <property type="entry name" value="DNA/RNA polymerases"/>
    <property type="match status" value="1"/>
</dbReference>
<dbReference type="Pfam" id="PF17921">
    <property type="entry name" value="Integrase_H2C2"/>
    <property type="match status" value="1"/>
</dbReference>
<name>A0ABQ5FI60_9ASTR</name>
<organism evidence="12 13">
    <name type="scientific">Tanacetum coccineum</name>
    <dbReference type="NCBI Taxonomy" id="301880"/>
    <lineage>
        <taxon>Eukaryota</taxon>
        <taxon>Viridiplantae</taxon>
        <taxon>Streptophyta</taxon>
        <taxon>Embryophyta</taxon>
        <taxon>Tracheophyta</taxon>
        <taxon>Spermatophyta</taxon>
        <taxon>Magnoliopsida</taxon>
        <taxon>eudicotyledons</taxon>
        <taxon>Gunneridae</taxon>
        <taxon>Pentapetalae</taxon>
        <taxon>asterids</taxon>
        <taxon>campanulids</taxon>
        <taxon>Asterales</taxon>
        <taxon>Asteraceae</taxon>
        <taxon>Asteroideae</taxon>
        <taxon>Anthemideae</taxon>
        <taxon>Anthemidinae</taxon>
        <taxon>Tanacetum</taxon>
    </lineage>
</organism>
<feature type="compositionally biased region" description="Basic and acidic residues" evidence="8">
    <location>
        <begin position="80"/>
        <end position="90"/>
    </location>
</feature>
<dbReference type="PANTHER" id="PTHR37984:SF5">
    <property type="entry name" value="PROTEIN NYNRIN-LIKE"/>
    <property type="match status" value="1"/>
</dbReference>
<evidence type="ECO:0000313" key="13">
    <source>
        <dbReference type="Proteomes" id="UP001151760"/>
    </source>
</evidence>
<feature type="region of interest" description="Disordered" evidence="8">
    <location>
        <begin position="1"/>
        <end position="90"/>
    </location>
</feature>
<evidence type="ECO:0000256" key="1">
    <source>
        <dbReference type="ARBA" id="ARBA00012493"/>
    </source>
</evidence>
<evidence type="ECO:0000256" key="2">
    <source>
        <dbReference type="ARBA" id="ARBA00022679"/>
    </source>
</evidence>
<reference evidence="12" key="1">
    <citation type="journal article" date="2022" name="Int. J. Mol. Sci.">
        <title>Draft Genome of Tanacetum Coccineum: Genomic Comparison of Closely Related Tanacetum-Family Plants.</title>
        <authorList>
            <person name="Yamashiro T."/>
            <person name="Shiraishi A."/>
            <person name="Nakayama K."/>
            <person name="Satake H."/>
        </authorList>
    </citation>
    <scope>NUCLEOTIDE SEQUENCE</scope>
</reference>
<feature type="domain" description="Reverse transcriptase" evidence="9">
    <location>
        <begin position="385"/>
        <end position="539"/>
    </location>
</feature>
<dbReference type="Gene3D" id="2.40.70.10">
    <property type="entry name" value="Acid Proteases"/>
    <property type="match status" value="1"/>
</dbReference>
<dbReference type="EC" id="2.7.7.49" evidence="1"/>
<keyword evidence="7 12" id="KW-0695">RNA-directed DNA polymerase</keyword>
<evidence type="ECO:0000256" key="7">
    <source>
        <dbReference type="ARBA" id="ARBA00022918"/>
    </source>
</evidence>